<keyword evidence="4 9" id="KW-0802">TPR repeat</keyword>
<dbReference type="GO" id="GO:0005930">
    <property type="term" value="C:axoneme"/>
    <property type="evidence" value="ECO:0007669"/>
    <property type="project" value="UniProtKB-SubCell"/>
</dbReference>
<dbReference type="FunFam" id="1.25.40.10:FF:000795">
    <property type="entry name" value="Tetratricopeptide repeat protein 25"/>
    <property type="match status" value="1"/>
</dbReference>
<keyword evidence="2" id="KW-0963">Cytoplasm</keyword>
<dbReference type="OMA" id="QYQTRRT"/>
<organism evidence="11 12">
    <name type="scientific">Lingula anatina</name>
    <name type="common">Brachiopod</name>
    <name type="synonym">Lingula unguis</name>
    <dbReference type="NCBI Taxonomy" id="7574"/>
    <lineage>
        <taxon>Eukaryota</taxon>
        <taxon>Metazoa</taxon>
        <taxon>Spiralia</taxon>
        <taxon>Lophotrochozoa</taxon>
        <taxon>Brachiopoda</taxon>
        <taxon>Linguliformea</taxon>
        <taxon>Lingulata</taxon>
        <taxon>Lingulida</taxon>
        <taxon>Linguloidea</taxon>
        <taxon>Lingulidae</taxon>
        <taxon>Lingula</taxon>
    </lineage>
</organism>
<evidence type="ECO:0000256" key="9">
    <source>
        <dbReference type="PROSITE-ProRule" id="PRU00339"/>
    </source>
</evidence>
<comment type="subcellular location">
    <subcellularLocation>
        <location evidence="1">Cytoplasm</location>
        <location evidence="1">Cytoskeleton</location>
        <location evidence="1">Cilium axoneme</location>
    </subcellularLocation>
</comment>
<feature type="compositionally biased region" description="Basic and acidic residues" evidence="10">
    <location>
        <begin position="187"/>
        <end position="211"/>
    </location>
</feature>
<evidence type="ECO:0000256" key="8">
    <source>
        <dbReference type="ARBA" id="ARBA00034143"/>
    </source>
</evidence>
<keyword evidence="6" id="KW-0966">Cell projection</keyword>
<keyword evidence="5" id="KW-0206">Cytoskeleton</keyword>
<dbReference type="GeneID" id="106181381"/>
<evidence type="ECO:0000256" key="7">
    <source>
        <dbReference type="ARBA" id="ARBA00034139"/>
    </source>
</evidence>
<feature type="compositionally biased region" description="Basic and acidic residues" evidence="10">
    <location>
        <begin position="586"/>
        <end position="600"/>
    </location>
</feature>
<feature type="repeat" description="TPR" evidence="9">
    <location>
        <begin position="383"/>
        <end position="416"/>
    </location>
</feature>
<dbReference type="FunCoup" id="A0A1S3KFD8">
    <property type="interactions" value="82"/>
</dbReference>
<feature type="compositionally biased region" description="Basic and acidic residues" evidence="10">
    <location>
        <begin position="517"/>
        <end position="577"/>
    </location>
</feature>
<evidence type="ECO:0000256" key="6">
    <source>
        <dbReference type="ARBA" id="ARBA00023273"/>
    </source>
</evidence>
<dbReference type="OrthoDB" id="10268002at2759"/>
<feature type="region of interest" description="Disordered" evidence="10">
    <location>
        <begin position="517"/>
        <end position="633"/>
    </location>
</feature>
<keyword evidence="3" id="KW-0677">Repeat</keyword>
<dbReference type="SUPFAM" id="SSF48452">
    <property type="entry name" value="TPR-like"/>
    <property type="match status" value="1"/>
</dbReference>
<dbReference type="PROSITE" id="PS50005">
    <property type="entry name" value="TPR"/>
    <property type="match status" value="3"/>
</dbReference>
<evidence type="ECO:0000256" key="1">
    <source>
        <dbReference type="ARBA" id="ARBA00004430"/>
    </source>
</evidence>
<evidence type="ECO:0000256" key="2">
    <source>
        <dbReference type="ARBA" id="ARBA00022490"/>
    </source>
</evidence>
<dbReference type="InterPro" id="IPR040111">
    <property type="entry name" value="ODAD4"/>
</dbReference>
<dbReference type="STRING" id="7574.A0A1S3KFD8"/>
<feature type="region of interest" description="Disordered" evidence="10">
    <location>
        <begin position="1"/>
        <end position="32"/>
    </location>
</feature>
<dbReference type="PANTHER" id="PTHR23040:SF1">
    <property type="entry name" value="OUTER DYNEIN ARM-DOCKING COMPLEX SUBUNIT 4"/>
    <property type="match status" value="1"/>
</dbReference>
<evidence type="ECO:0000256" key="5">
    <source>
        <dbReference type="ARBA" id="ARBA00023212"/>
    </source>
</evidence>
<reference evidence="12" key="1">
    <citation type="submission" date="2025-08" db="UniProtKB">
        <authorList>
            <consortium name="RefSeq"/>
        </authorList>
    </citation>
    <scope>IDENTIFICATION</scope>
    <source>
        <tissue evidence="12">Gonads</tissue>
    </source>
</reference>
<evidence type="ECO:0000256" key="10">
    <source>
        <dbReference type="SAM" id="MobiDB-lite"/>
    </source>
</evidence>
<dbReference type="Gene3D" id="1.25.40.10">
    <property type="entry name" value="Tetratricopeptide repeat domain"/>
    <property type="match status" value="2"/>
</dbReference>
<keyword evidence="11" id="KW-1185">Reference proteome</keyword>
<dbReference type="InterPro" id="IPR019734">
    <property type="entry name" value="TPR_rpt"/>
</dbReference>
<name>A0A1S3KFD8_LINAN</name>
<feature type="region of interest" description="Disordered" evidence="10">
    <location>
        <begin position="171"/>
        <end position="211"/>
    </location>
</feature>
<dbReference type="Proteomes" id="UP000085678">
    <property type="component" value="Unplaced"/>
</dbReference>
<dbReference type="AlphaFoldDB" id="A0A1S3KFD8"/>
<evidence type="ECO:0000256" key="3">
    <source>
        <dbReference type="ARBA" id="ARBA00022737"/>
    </source>
</evidence>
<feature type="repeat" description="TPR" evidence="9">
    <location>
        <begin position="33"/>
        <end position="66"/>
    </location>
</feature>
<evidence type="ECO:0000313" key="12">
    <source>
        <dbReference type="RefSeq" id="XP_013421202.1"/>
    </source>
</evidence>
<feature type="repeat" description="TPR" evidence="9">
    <location>
        <begin position="343"/>
        <end position="376"/>
    </location>
</feature>
<dbReference type="RefSeq" id="XP_013421202.1">
    <property type="nucleotide sequence ID" value="XM_013565748.2"/>
</dbReference>
<dbReference type="SMART" id="SM00028">
    <property type="entry name" value="TPR"/>
    <property type="match status" value="7"/>
</dbReference>
<dbReference type="InterPro" id="IPR011990">
    <property type="entry name" value="TPR-like_helical_dom_sf"/>
</dbReference>
<evidence type="ECO:0000256" key="4">
    <source>
        <dbReference type="ARBA" id="ARBA00022803"/>
    </source>
</evidence>
<sequence>MAPGSPEVGKRLRKPMDNESDSDSGSERNTIKFETLRDEGDHFLHVSLFQKAIESYTKALGLSPKDTDTLVSRSKCHLQLGNAKEALRDAEAALSEDKDFHKGLFQKAEALYLIGDFETALVFYHRGNKLRPEKQEFRLGIQKSQEAINNSIGSPESVKLENKGDLSFFFQKDEEEEERNKPKGRPQRPEEAERRKQEAKQRQRARSQKDAKTVKQLLGELYADKEFLERLLVDEAFTRQTKTNMTIRQLAEDGLDYLDTRTDFWLQQKPIYARKRDKLLRDGKVGKGKQSNPTKYILNNLEKIDEAQNKGKHEESLKLSKKLLKSLDHMSDSDVKNKPDILANIHSCTGNAYLELNQYPQALEHHQKDYDLAEEHELPEAKSRAMDNLGRVYARMGEFQKAIDIWEQKLPLSSSPLESTWLNHEVGRCLLELGKNKEAKDYGEKSLADAKECDDGIWQLNASVLIAQSEAKLGDYQAALNAFERSHDLARQQGDRAAEVAIEKAIEEINEKVLKAVDSSDRGSVRSASAERKSVKDGHSSDEDDSKSQKSAKSETKSKTSEKGDTSPRSEKGQKEKEEEDNQSEQGEKEPDKAEDKPEPTADAEADNQTDKPATEESSLEPQTKVTEQTKEE</sequence>
<proteinExistence type="predicted"/>
<gene>
    <name evidence="12" type="primary">LOC106181381</name>
</gene>
<dbReference type="PANTHER" id="PTHR23040">
    <property type="match status" value="1"/>
</dbReference>
<feature type="compositionally biased region" description="Basic and acidic residues" evidence="10">
    <location>
        <begin position="8"/>
        <end position="17"/>
    </location>
</feature>
<feature type="compositionally biased region" description="Polar residues" evidence="10">
    <location>
        <begin position="616"/>
        <end position="627"/>
    </location>
</feature>
<dbReference type="Pfam" id="PF13424">
    <property type="entry name" value="TPR_12"/>
    <property type="match status" value="2"/>
</dbReference>
<dbReference type="InParanoid" id="A0A1S3KFD8"/>
<dbReference type="KEGG" id="lak:106181381"/>
<accession>A0A1S3KFD8</accession>
<protein>
    <recommendedName>
        <fullName evidence="7">Outer dynein arm-docking complex subunit 4</fullName>
    </recommendedName>
    <alternativeName>
        <fullName evidence="8">Tetratricopeptide repeat protein 25</fullName>
    </alternativeName>
</protein>
<evidence type="ECO:0000313" key="11">
    <source>
        <dbReference type="Proteomes" id="UP000085678"/>
    </source>
</evidence>